<dbReference type="InterPro" id="IPR058627">
    <property type="entry name" value="MdtA-like_C"/>
</dbReference>
<evidence type="ECO:0000259" key="6">
    <source>
        <dbReference type="Pfam" id="PF25967"/>
    </source>
</evidence>
<name>A0A7W6H6J7_9HYPH</name>
<dbReference type="RefSeq" id="WP_246393231.1">
    <property type="nucleotide sequence ID" value="NZ_JACIEK010000010.1"/>
</dbReference>
<feature type="domain" description="Multidrug resistance protein MdtA-like barrel-sandwich hybrid" evidence="4">
    <location>
        <begin position="76"/>
        <end position="215"/>
    </location>
</feature>
<evidence type="ECO:0000256" key="1">
    <source>
        <dbReference type="ARBA" id="ARBA00004196"/>
    </source>
</evidence>
<comment type="caution">
    <text evidence="7">The sequence shown here is derived from an EMBL/GenBank/DDBJ whole genome shotgun (WGS) entry which is preliminary data.</text>
</comment>
<organism evidence="7 8">
    <name type="scientific">Aureimonas pseudogalii</name>
    <dbReference type="NCBI Taxonomy" id="1744844"/>
    <lineage>
        <taxon>Bacteria</taxon>
        <taxon>Pseudomonadati</taxon>
        <taxon>Pseudomonadota</taxon>
        <taxon>Alphaproteobacteria</taxon>
        <taxon>Hyphomicrobiales</taxon>
        <taxon>Aurantimonadaceae</taxon>
        <taxon>Aureimonas</taxon>
    </lineage>
</organism>
<accession>A0A7W6H6J7</accession>
<dbReference type="Proteomes" id="UP000542776">
    <property type="component" value="Unassembled WGS sequence"/>
</dbReference>
<dbReference type="Pfam" id="PF25944">
    <property type="entry name" value="Beta-barrel_RND"/>
    <property type="match status" value="1"/>
</dbReference>
<feature type="domain" description="Multidrug resistance protein MdtA-like beta-barrel" evidence="5">
    <location>
        <begin position="223"/>
        <end position="307"/>
    </location>
</feature>
<gene>
    <name evidence="7" type="ORF">GGR04_003331</name>
</gene>
<comment type="subcellular location">
    <subcellularLocation>
        <location evidence="1">Cell envelope</location>
    </subcellularLocation>
</comment>
<dbReference type="GO" id="GO:0022857">
    <property type="term" value="F:transmembrane transporter activity"/>
    <property type="evidence" value="ECO:0007669"/>
    <property type="project" value="InterPro"/>
</dbReference>
<dbReference type="Gene3D" id="2.40.420.20">
    <property type="match status" value="1"/>
</dbReference>
<evidence type="ECO:0000259" key="4">
    <source>
        <dbReference type="Pfam" id="PF25917"/>
    </source>
</evidence>
<keyword evidence="3" id="KW-0732">Signal</keyword>
<evidence type="ECO:0000256" key="3">
    <source>
        <dbReference type="SAM" id="SignalP"/>
    </source>
</evidence>
<dbReference type="InterPro" id="IPR006143">
    <property type="entry name" value="RND_pump_MFP"/>
</dbReference>
<dbReference type="GO" id="GO:0030313">
    <property type="term" value="C:cell envelope"/>
    <property type="evidence" value="ECO:0007669"/>
    <property type="project" value="UniProtKB-SubCell"/>
</dbReference>
<feature type="chain" id="PRO_5030997870" evidence="3">
    <location>
        <begin position="24"/>
        <end position="405"/>
    </location>
</feature>
<dbReference type="SUPFAM" id="SSF111369">
    <property type="entry name" value="HlyD-like secretion proteins"/>
    <property type="match status" value="1"/>
</dbReference>
<evidence type="ECO:0000313" key="8">
    <source>
        <dbReference type="Proteomes" id="UP000542776"/>
    </source>
</evidence>
<dbReference type="EMBL" id="JACIEK010000010">
    <property type="protein sequence ID" value="MBB3999461.1"/>
    <property type="molecule type" value="Genomic_DNA"/>
</dbReference>
<dbReference type="NCBIfam" id="TIGR01730">
    <property type="entry name" value="RND_mfp"/>
    <property type="match status" value="1"/>
</dbReference>
<dbReference type="Gene3D" id="1.10.287.470">
    <property type="entry name" value="Helix hairpin bin"/>
    <property type="match status" value="1"/>
</dbReference>
<feature type="signal peptide" evidence="3">
    <location>
        <begin position="1"/>
        <end position="23"/>
    </location>
</feature>
<comment type="similarity">
    <text evidence="2">Belongs to the membrane fusion protein (MFP) (TC 8.A.1) family.</text>
</comment>
<feature type="domain" description="Multidrug resistance protein MdtA-like C-terminal permuted SH3" evidence="6">
    <location>
        <begin position="314"/>
        <end position="374"/>
    </location>
</feature>
<proteinExistence type="inferred from homology"/>
<evidence type="ECO:0000313" key="7">
    <source>
        <dbReference type="EMBL" id="MBB3999461.1"/>
    </source>
</evidence>
<dbReference type="InterPro" id="IPR058626">
    <property type="entry name" value="MdtA-like_b-barrel"/>
</dbReference>
<dbReference type="PANTHER" id="PTHR30158:SF10">
    <property type="entry name" value="CATION EFFLUX PUMP"/>
    <property type="match status" value="1"/>
</dbReference>
<dbReference type="Gene3D" id="2.40.50.100">
    <property type="match status" value="1"/>
</dbReference>
<evidence type="ECO:0000259" key="5">
    <source>
        <dbReference type="Pfam" id="PF25944"/>
    </source>
</evidence>
<dbReference type="InterPro" id="IPR058625">
    <property type="entry name" value="MdtA-like_BSH"/>
</dbReference>
<dbReference type="Gene3D" id="2.40.30.170">
    <property type="match status" value="1"/>
</dbReference>
<dbReference type="FunFam" id="2.40.420.20:FF:000001">
    <property type="entry name" value="Efflux RND transporter periplasmic adaptor subunit"/>
    <property type="match status" value="1"/>
</dbReference>
<dbReference type="GO" id="GO:0005886">
    <property type="term" value="C:plasma membrane"/>
    <property type="evidence" value="ECO:0007669"/>
    <property type="project" value="TreeGrafter"/>
</dbReference>
<evidence type="ECO:0000256" key="2">
    <source>
        <dbReference type="ARBA" id="ARBA00009477"/>
    </source>
</evidence>
<sequence length="405" mass="41801">MSTMHPSIKWALASVALVGAAFGGTGFGPGAGDAARADKPAAAAMPSATPASVARVEARRVATWTKLSGRLEAVERVELRARVAGALEATHFREGALVARGDLLVTLDPAPFEAAVLRAQAAVEGAEARLAFAAGERERGLALQGTRTLAASDVERRVQAGLEAAADLASARAALRTAELDLSYTRIRAPIAGRIGRIEVDPGNLVAAGAGSPVLATLVSVDPIYASFDVDEATVGRALAALPDGRREAVEAIAVEMDRGDGSVAAGRIQMIDPAVDPVNGTVRVRASFPNPGGRLMPGQFARLRLGEPQAGPAVLVSERAVGTDQDRKYVLVVDRDDKAEYRSVTLGAAVDGLRIVTEGLDANERVVVNGLQRIRSGALLAPQMVAMDGAGDPSLQAAAEPAQP</sequence>
<dbReference type="Pfam" id="PF25967">
    <property type="entry name" value="RND-MFP_C"/>
    <property type="match status" value="1"/>
</dbReference>
<dbReference type="GO" id="GO:0046677">
    <property type="term" value="P:response to antibiotic"/>
    <property type="evidence" value="ECO:0007669"/>
    <property type="project" value="TreeGrafter"/>
</dbReference>
<keyword evidence="8" id="KW-1185">Reference proteome</keyword>
<dbReference type="PANTHER" id="PTHR30158">
    <property type="entry name" value="ACRA/E-RELATED COMPONENT OF DRUG EFFLUX TRANSPORTER"/>
    <property type="match status" value="1"/>
</dbReference>
<reference evidence="7 8" key="1">
    <citation type="submission" date="2020-08" db="EMBL/GenBank/DDBJ databases">
        <title>Genomic Encyclopedia of Type Strains, Phase IV (KMG-IV): sequencing the most valuable type-strain genomes for metagenomic binning, comparative biology and taxonomic classification.</title>
        <authorList>
            <person name="Goeker M."/>
        </authorList>
    </citation>
    <scope>NUCLEOTIDE SEQUENCE [LARGE SCALE GENOMIC DNA]</scope>
    <source>
        <strain evidence="7 8">DSM 102238</strain>
    </source>
</reference>
<dbReference type="Pfam" id="PF25917">
    <property type="entry name" value="BSH_RND"/>
    <property type="match status" value="1"/>
</dbReference>
<protein>
    <submittedName>
        <fullName evidence="7">Multidrug efflux system membrane fusion protein</fullName>
    </submittedName>
</protein>
<dbReference type="AlphaFoldDB" id="A0A7W6H6J7"/>